<protein>
    <submittedName>
        <fullName evidence="6">Glyoxylase, beta-lactamase superfamily II</fullName>
    </submittedName>
</protein>
<reference evidence="7" key="1">
    <citation type="submission" date="2017-01" db="EMBL/GenBank/DDBJ databases">
        <authorList>
            <person name="Varghese N."/>
            <person name="Submissions S."/>
        </authorList>
    </citation>
    <scope>NUCLEOTIDE SEQUENCE [LARGE SCALE GENOMIC DNA]</scope>
    <source>
        <strain evidence="7">MNA4</strain>
    </source>
</reference>
<dbReference type="RefSeq" id="WP_076757724.1">
    <property type="nucleotide sequence ID" value="NZ_FTPL01000002.1"/>
</dbReference>
<evidence type="ECO:0000259" key="5">
    <source>
        <dbReference type="SMART" id="SM00849"/>
    </source>
</evidence>
<keyword evidence="2" id="KW-0479">Metal-binding</keyword>
<evidence type="ECO:0000256" key="2">
    <source>
        <dbReference type="ARBA" id="ARBA00022723"/>
    </source>
</evidence>
<dbReference type="OrthoDB" id="9802248at2"/>
<evidence type="ECO:0000256" key="1">
    <source>
        <dbReference type="ARBA" id="ARBA00001947"/>
    </source>
</evidence>
<keyword evidence="3" id="KW-0378">Hydrolase</keyword>
<evidence type="ECO:0000313" key="7">
    <source>
        <dbReference type="Proteomes" id="UP000187550"/>
    </source>
</evidence>
<dbReference type="Pfam" id="PF00753">
    <property type="entry name" value="Lactamase_B"/>
    <property type="match status" value="1"/>
</dbReference>
<dbReference type="GO" id="GO:0016787">
    <property type="term" value="F:hydrolase activity"/>
    <property type="evidence" value="ECO:0007669"/>
    <property type="project" value="UniProtKB-KW"/>
</dbReference>
<evidence type="ECO:0000256" key="4">
    <source>
        <dbReference type="ARBA" id="ARBA00022833"/>
    </source>
</evidence>
<dbReference type="PANTHER" id="PTHR46233:SF3">
    <property type="entry name" value="HYDROXYACYLGLUTATHIONE HYDROLASE GLOC"/>
    <property type="match status" value="1"/>
</dbReference>
<dbReference type="GO" id="GO:0046872">
    <property type="term" value="F:metal ion binding"/>
    <property type="evidence" value="ECO:0007669"/>
    <property type="project" value="UniProtKB-KW"/>
</dbReference>
<keyword evidence="4" id="KW-0862">Zinc</keyword>
<dbReference type="SMART" id="SM00849">
    <property type="entry name" value="Lactamase_B"/>
    <property type="match status" value="1"/>
</dbReference>
<sequence length="213" mass="22945">MIKFHALPLGPVQANCYIAEGEGGDCLVFDPGGEPDRLRAELGRLGLRPLAVYLTHAHFDHIGALDALRAEYGMPVHLHGQERDWLSEPMLNGSGRYPALPQVRIPGPDFLIEKEEERSEGPFRFSMLHVPGHSPGSVAFHFPAEGVVVAGDALFQGSIGRTDLPGGDHPLLIRSIHDKLLSLPEETVVLPGHGGPTTIGDEMASNPFLNGFG</sequence>
<accession>A0A1U7PLR0</accession>
<dbReference type="EMBL" id="FTPL01000002">
    <property type="protein sequence ID" value="SIT82010.1"/>
    <property type="molecule type" value="Genomic_DNA"/>
</dbReference>
<comment type="cofactor">
    <cofactor evidence="1">
        <name>Zn(2+)</name>
        <dbReference type="ChEBI" id="CHEBI:29105"/>
    </cofactor>
</comment>
<dbReference type="InterPro" id="IPR001279">
    <property type="entry name" value="Metallo-B-lactamas"/>
</dbReference>
<keyword evidence="7" id="KW-1185">Reference proteome</keyword>
<evidence type="ECO:0000256" key="3">
    <source>
        <dbReference type="ARBA" id="ARBA00022801"/>
    </source>
</evidence>
<feature type="domain" description="Metallo-beta-lactamase" evidence="5">
    <location>
        <begin position="13"/>
        <end position="193"/>
    </location>
</feature>
<dbReference type="Gene3D" id="3.60.15.10">
    <property type="entry name" value="Ribonuclease Z/Hydroxyacylglutathione hydrolase-like"/>
    <property type="match status" value="1"/>
</dbReference>
<name>A0A1U7PLR0_9BACI</name>
<dbReference type="InterPro" id="IPR036866">
    <property type="entry name" value="RibonucZ/Hydroxyglut_hydro"/>
</dbReference>
<dbReference type="CDD" id="cd06262">
    <property type="entry name" value="metallo-hydrolase-like_MBL-fold"/>
    <property type="match status" value="1"/>
</dbReference>
<gene>
    <name evidence="6" type="ORF">SAMN05428946_1461</name>
</gene>
<organism evidence="6 7">
    <name type="scientific">Edaphobacillus lindanitolerans</name>
    <dbReference type="NCBI Taxonomy" id="550447"/>
    <lineage>
        <taxon>Bacteria</taxon>
        <taxon>Bacillati</taxon>
        <taxon>Bacillota</taxon>
        <taxon>Bacilli</taxon>
        <taxon>Bacillales</taxon>
        <taxon>Bacillaceae</taxon>
        <taxon>Edaphobacillus</taxon>
    </lineage>
</organism>
<dbReference type="Proteomes" id="UP000187550">
    <property type="component" value="Unassembled WGS sequence"/>
</dbReference>
<dbReference type="AlphaFoldDB" id="A0A1U7PLR0"/>
<dbReference type="STRING" id="550447.SAMN05428946_1461"/>
<dbReference type="PANTHER" id="PTHR46233">
    <property type="entry name" value="HYDROXYACYLGLUTATHIONE HYDROLASE GLOC"/>
    <property type="match status" value="1"/>
</dbReference>
<dbReference type="SUPFAM" id="SSF56281">
    <property type="entry name" value="Metallo-hydrolase/oxidoreductase"/>
    <property type="match status" value="1"/>
</dbReference>
<proteinExistence type="predicted"/>
<dbReference type="InterPro" id="IPR051453">
    <property type="entry name" value="MBL_Glyoxalase_II"/>
</dbReference>
<evidence type="ECO:0000313" key="6">
    <source>
        <dbReference type="EMBL" id="SIT82010.1"/>
    </source>
</evidence>